<reference evidence="1" key="1">
    <citation type="submission" date="2021-06" db="EMBL/GenBank/DDBJ databases">
        <authorList>
            <person name="Kallberg Y."/>
            <person name="Tangrot J."/>
            <person name="Rosling A."/>
        </authorList>
    </citation>
    <scope>NUCLEOTIDE SEQUENCE</scope>
    <source>
        <strain evidence="1">FL966</strain>
    </source>
</reference>
<dbReference type="EMBL" id="CAJVQA010003031">
    <property type="protein sequence ID" value="CAG8564260.1"/>
    <property type="molecule type" value="Genomic_DNA"/>
</dbReference>
<keyword evidence="2" id="KW-1185">Reference proteome</keyword>
<dbReference type="AlphaFoldDB" id="A0A9N9BFR7"/>
<proteinExistence type="predicted"/>
<evidence type="ECO:0000313" key="2">
    <source>
        <dbReference type="Proteomes" id="UP000789759"/>
    </source>
</evidence>
<sequence>MFNKYQHLHLAICEMFLKELLMPSYLEYKDLIKLKSFCQLLKLFETNIFILFKVQSNSISEAITVILEIAQYINKHKFEYLKETLIEIDRYSETSTKLFVKDIQHK</sequence>
<gene>
    <name evidence="1" type="ORF">CPELLU_LOCUS5349</name>
</gene>
<accession>A0A9N9BFR7</accession>
<comment type="caution">
    <text evidence="1">The sequence shown here is derived from an EMBL/GenBank/DDBJ whole genome shotgun (WGS) entry which is preliminary data.</text>
</comment>
<dbReference type="Proteomes" id="UP000789759">
    <property type="component" value="Unassembled WGS sequence"/>
</dbReference>
<evidence type="ECO:0000313" key="1">
    <source>
        <dbReference type="EMBL" id="CAG8564260.1"/>
    </source>
</evidence>
<name>A0A9N9BFR7_9GLOM</name>
<organism evidence="1 2">
    <name type="scientific">Cetraspora pellucida</name>
    <dbReference type="NCBI Taxonomy" id="1433469"/>
    <lineage>
        <taxon>Eukaryota</taxon>
        <taxon>Fungi</taxon>
        <taxon>Fungi incertae sedis</taxon>
        <taxon>Mucoromycota</taxon>
        <taxon>Glomeromycotina</taxon>
        <taxon>Glomeromycetes</taxon>
        <taxon>Diversisporales</taxon>
        <taxon>Gigasporaceae</taxon>
        <taxon>Cetraspora</taxon>
    </lineage>
</organism>
<protein>
    <submittedName>
        <fullName evidence="1">1577_t:CDS:1</fullName>
    </submittedName>
</protein>
<feature type="non-terminal residue" evidence="1">
    <location>
        <position position="106"/>
    </location>
</feature>